<dbReference type="Proteomes" id="UP000798662">
    <property type="component" value="Chromosome 2"/>
</dbReference>
<reference evidence="1" key="1">
    <citation type="submission" date="2019-11" db="EMBL/GenBank/DDBJ databases">
        <title>Nori genome reveals adaptations in red seaweeds to the harsh intertidal environment.</title>
        <authorList>
            <person name="Wang D."/>
            <person name="Mao Y."/>
        </authorList>
    </citation>
    <scope>NUCLEOTIDE SEQUENCE</scope>
    <source>
        <tissue evidence="1">Gametophyte</tissue>
    </source>
</reference>
<gene>
    <name evidence="1" type="ORF">I4F81_006101</name>
</gene>
<evidence type="ECO:0000313" key="2">
    <source>
        <dbReference type="Proteomes" id="UP000798662"/>
    </source>
</evidence>
<organism evidence="1 2">
    <name type="scientific">Pyropia yezoensis</name>
    <name type="common">Susabi-nori</name>
    <name type="synonym">Porphyra yezoensis</name>
    <dbReference type="NCBI Taxonomy" id="2788"/>
    <lineage>
        <taxon>Eukaryota</taxon>
        <taxon>Rhodophyta</taxon>
        <taxon>Bangiophyceae</taxon>
        <taxon>Bangiales</taxon>
        <taxon>Bangiaceae</taxon>
        <taxon>Pyropia</taxon>
    </lineage>
</organism>
<comment type="caution">
    <text evidence="1">The sequence shown here is derived from an EMBL/GenBank/DDBJ whole genome shotgun (WGS) entry which is preliminary data.</text>
</comment>
<name>A0ACC3C0S1_PYRYE</name>
<evidence type="ECO:0000313" key="1">
    <source>
        <dbReference type="EMBL" id="KAK1863546.1"/>
    </source>
</evidence>
<protein>
    <submittedName>
        <fullName evidence="1">Uncharacterized protein</fullName>
    </submittedName>
</protein>
<accession>A0ACC3C0S1</accession>
<sequence length="508" mass="49861">MYIHCFVLCCAPSRRACLVGPRYTPRAHALPPTPSSQPPPPPSLRVPQRPAAVPAAMPHSTGDGEAARVAGRQLSSRPPTTVTATTATAVEAEAALPPGLAGAPAAGSTAEALPAGAAAATPATGAEAEPLAPAPSMPTASAASPPTPAPAMAATSAVAAATAAGAGGGTSAAATAAGAGGATAVAAAARRRRAVRPSPADEQRRGAPRGSYKSYYARRMYTAPADVGGGAGKDGGGSGGDGGGGATGGADGGRTGGGPLAKRARTGRDPRLELLTAKRWFPPGAAVLDVGCNNGTFTLAVATALAPRLVVGIDVDAGLVAVAKRKCEGPATCVPHGAAATEANANAPGECAGAPAGAPPPFPPVTFHVADFSTVAPAGLPPPPPGGYDVVLMLSVSKWIHLAAGDAGLQAAFRAAAAALSPTGVLVLEPQGLNSYKAARRKGLLTPAMEANAAALRMLPPDGFQAFLLGEGGFARVECLRAKQGGGVPFDRPVYAYYKATAKVEAET</sequence>
<proteinExistence type="predicted"/>
<dbReference type="EMBL" id="CM020619">
    <property type="protein sequence ID" value="KAK1863546.1"/>
    <property type="molecule type" value="Genomic_DNA"/>
</dbReference>
<keyword evidence="2" id="KW-1185">Reference proteome</keyword>